<keyword evidence="2" id="KW-0472">Membrane</keyword>
<evidence type="ECO:0008006" key="5">
    <source>
        <dbReference type="Google" id="ProtNLM"/>
    </source>
</evidence>
<evidence type="ECO:0000313" key="3">
    <source>
        <dbReference type="EMBL" id="MST35159.1"/>
    </source>
</evidence>
<keyword evidence="4" id="KW-1185">Reference proteome</keyword>
<keyword evidence="1" id="KW-0175">Coiled coil</keyword>
<sequence length="135" mass="14630">MATVRVRSAEDAGPLILDTLDSSWKGCKAVSKRLASTGRWNLGAAAAVLAALTGTTILATVTTDPAVWARCLVGVAALTAALLVGVQTWSTRQREELQALRRQLHELHHEIEIKLDDFMRGKPLPDGYGIEVSRR</sequence>
<feature type="transmembrane region" description="Helical" evidence="2">
    <location>
        <begin position="40"/>
        <end position="61"/>
    </location>
</feature>
<dbReference type="EMBL" id="WJHE01001479">
    <property type="protein sequence ID" value="MST35159.1"/>
    <property type="molecule type" value="Genomic_DNA"/>
</dbReference>
<organism evidence="3 4">
    <name type="scientific">Acidiferrimicrobium australe</name>
    <dbReference type="NCBI Taxonomy" id="2664430"/>
    <lineage>
        <taxon>Bacteria</taxon>
        <taxon>Bacillati</taxon>
        <taxon>Actinomycetota</taxon>
        <taxon>Acidimicrobiia</taxon>
        <taxon>Acidimicrobiales</taxon>
        <taxon>Acidimicrobiaceae</taxon>
        <taxon>Acidiferrimicrobium</taxon>
    </lineage>
</organism>
<feature type="non-terminal residue" evidence="3">
    <location>
        <position position="135"/>
    </location>
</feature>
<feature type="coiled-coil region" evidence="1">
    <location>
        <begin position="90"/>
        <end position="117"/>
    </location>
</feature>
<reference evidence="3 4" key="1">
    <citation type="submission" date="2019-11" db="EMBL/GenBank/DDBJ databases">
        <title>Acidiferrimicrobium australis gen. nov., sp. nov., an acidophilic and obligately heterotrophic, member of the Actinobacteria that catalyses dissimilatory oxido- reduction of iron isolated from metal-rich acidic water in Chile.</title>
        <authorList>
            <person name="Gonzalez D."/>
            <person name="Huber K."/>
            <person name="Hedrich S."/>
            <person name="Rojas-Villalobos C."/>
            <person name="Quatrini R."/>
            <person name="Dinamarca M.A."/>
            <person name="Schwarz A."/>
            <person name="Canales C."/>
            <person name="Nancucheo I."/>
        </authorList>
    </citation>
    <scope>NUCLEOTIDE SEQUENCE [LARGE SCALE GENOMIC DNA]</scope>
    <source>
        <strain evidence="3 4">USS-CCA1</strain>
    </source>
</reference>
<dbReference type="Proteomes" id="UP000437736">
    <property type="component" value="Unassembled WGS sequence"/>
</dbReference>
<comment type="caution">
    <text evidence="3">The sequence shown here is derived from an EMBL/GenBank/DDBJ whole genome shotgun (WGS) entry which is preliminary data.</text>
</comment>
<accession>A0ABW9QZ57</accession>
<protein>
    <recommendedName>
        <fullName evidence="5">SLATT domain-containing protein</fullName>
    </recommendedName>
</protein>
<gene>
    <name evidence="3" type="ORF">GHK86_20805</name>
</gene>
<evidence type="ECO:0000256" key="2">
    <source>
        <dbReference type="SAM" id="Phobius"/>
    </source>
</evidence>
<evidence type="ECO:0000256" key="1">
    <source>
        <dbReference type="SAM" id="Coils"/>
    </source>
</evidence>
<proteinExistence type="predicted"/>
<name>A0ABW9QZ57_9ACTN</name>
<keyword evidence="2" id="KW-0812">Transmembrane</keyword>
<keyword evidence="2" id="KW-1133">Transmembrane helix</keyword>
<evidence type="ECO:0000313" key="4">
    <source>
        <dbReference type="Proteomes" id="UP000437736"/>
    </source>
</evidence>
<feature type="transmembrane region" description="Helical" evidence="2">
    <location>
        <begin position="67"/>
        <end position="86"/>
    </location>
</feature>